<dbReference type="InterPro" id="IPR032675">
    <property type="entry name" value="LRR_dom_sf"/>
</dbReference>
<keyword evidence="3" id="KW-1185">Reference proteome</keyword>
<dbReference type="PANTHER" id="PTHR36766">
    <property type="entry name" value="PLANT BROAD-SPECTRUM MILDEW RESISTANCE PROTEIN RPW8"/>
    <property type="match status" value="1"/>
</dbReference>
<dbReference type="SUPFAM" id="SSF52047">
    <property type="entry name" value="RNI-like"/>
    <property type="match status" value="1"/>
</dbReference>
<evidence type="ECO:0000256" key="1">
    <source>
        <dbReference type="ARBA" id="ARBA00022821"/>
    </source>
</evidence>
<keyword evidence="1" id="KW-0611">Plant defense</keyword>
<comment type="caution">
    <text evidence="2">The sequence shown here is derived from an EMBL/GenBank/DDBJ whole genome shotgun (WGS) entry which is preliminary data.</text>
</comment>
<evidence type="ECO:0000313" key="2">
    <source>
        <dbReference type="EMBL" id="MED6182062.1"/>
    </source>
</evidence>
<evidence type="ECO:0000313" key="3">
    <source>
        <dbReference type="Proteomes" id="UP001341840"/>
    </source>
</evidence>
<protein>
    <submittedName>
        <fullName evidence="2">Uncharacterized protein</fullName>
    </submittedName>
</protein>
<dbReference type="Gene3D" id="3.80.10.10">
    <property type="entry name" value="Ribonuclease Inhibitor"/>
    <property type="match status" value="2"/>
</dbReference>
<proteinExistence type="predicted"/>
<dbReference type="EMBL" id="JASCZI010181334">
    <property type="protein sequence ID" value="MED6182062.1"/>
    <property type="molecule type" value="Genomic_DNA"/>
</dbReference>
<gene>
    <name evidence="2" type="ORF">PIB30_025138</name>
</gene>
<accession>A0ABU6W886</accession>
<sequence length="305" mass="34455">MDAPDLSKALHLKELDLSSCKNLISVHPSVFSLPKLVELDMSLCDRLERLPAFHPSVFSLPKLVSLDMRDCKRLESFSDIGMLDIDIGILDKEASRSASALSSSSNLKKLNLRGCVNLKHLPDTFYKLTSLQELQLHGCKELDTSNIHILFDGSSSLTYLDMDGCDKLYELPDNITNLSLLEWLSLEETNVKSMPESIKHLPHLKHLTLRNCKKLESVPQIPPSLHMLFLDDCIMLERVFTPTPQLLQHHLASFQSSNQGSVPHIAYLHGNHVYCTLDNCPNLERDAIDDILKYFDCCDEGMTRL</sequence>
<reference evidence="2 3" key="1">
    <citation type="journal article" date="2023" name="Plants (Basel)">
        <title>Bridging the Gap: Combining Genomics and Transcriptomics Approaches to Understand Stylosanthes scabra, an Orphan Legume from the Brazilian Caatinga.</title>
        <authorList>
            <person name="Ferreira-Neto J.R.C."/>
            <person name="da Silva M.D."/>
            <person name="Binneck E."/>
            <person name="de Melo N.F."/>
            <person name="da Silva R.H."/>
            <person name="de Melo A.L.T.M."/>
            <person name="Pandolfi V."/>
            <person name="Bustamante F.O."/>
            <person name="Brasileiro-Vidal A.C."/>
            <person name="Benko-Iseppon A.M."/>
        </authorList>
    </citation>
    <scope>NUCLEOTIDE SEQUENCE [LARGE SCALE GENOMIC DNA]</scope>
    <source>
        <tissue evidence="2">Leaves</tissue>
    </source>
</reference>
<name>A0ABU6W886_9FABA</name>
<dbReference type="Proteomes" id="UP001341840">
    <property type="component" value="Unassembled WGS sequence"/>
</dbReference>
<organism evidence="2 3">
    <name type="scientific">Stylosanthes scabra</name>
    <dbReference type="NCBI Taxonomy" id="79078"/>
    <lineage>
        <taxon>Eukaryota</taxon>
        <taxon>Viridiplantae</taxon>
        <taxon>Streptophyta</taxon>
        <taxon>Embryophyta</taxon>
        <taxon>Tracheophyta</taxon>
        <taxon>Spermatophyta</taxon>
        <taxon>Magnoliopsida</taxon>
        <taxon>eudicotyledons</taxon>
        <taxon>Gunneridae</taxon>
        <taxon>Pentapetalae</taxon>
        <taxon>rosids</taxon>
        <taxon>fabids</taxon>
        <taxon>Fabales</taxon>
        <taxon>Fabaceae</taxon>
        <taxon>Papilionoideae</taxon>
        <taxon>50 kb inversion clade</taxon>
        <taxon>dalbergioids sensu lato</taxon>
        <taxon>Dalbergieae</taxon>
        <taxon>Pterocarpus clade</taxon>
        <taxon>Stylosanthes</taxon>
    </lineage>
</organism>
<dbReference type="PANTHER" id="PTHR36766:SF30">
    <property type="entry name" value="TIR-NBS TYPE DISEASE RESISTANCE PROTEIN-RELATED"/>
    <property type="match status" value="1"/>
</dbReference>